<keyword evidence="6 11" id="KW-0675">Receptor</keyword>
<keyword evidence="5 9" id="KW-0472">Membrane</keyword>
<dbReference type="SUPFAM" id="SSF81321">
    <property type="entry name" value="Family A G protein-coupled receptor-like"/>
    <property type="match status" value="1"/>
</dbReference>
<dbReference type="PANTHER" id="PTHR45695">
    <property type="entry name" value="LEUCOKININ RECEPTOR-RELATED"/>
    <property type="match status" value="1"/>
</dbReference>
<dbReference type="PANTHER" id="PTHR45695:SF28">
    <property type="entry name" value="G-PROTEIN COUPLED RECEPTORS FAMILY 1 PROFILE DOMAIN-CONTAINING PROTEIN"/>
    <property type="match status" value="1"/>
</dbReference>
<comment type="subcellular location">
    <subcellularLocation>
        <location evidence="1">Membrane</location>
        <topology evidence="1">Multi-pass membrane protein</topology>
    </subcellularLocation>
</comment>
<proteinExistence type="predicted"/>
<evidence type="ECO:0000256" key="4">
    <source>
        <dbReference type="ARBA" id="ARBA00023040"/>
    </source>
</evidence>
<dbReference type="AlphaFoldDB" id="A0AAV4HTI7"/>
<keyword evidence="4" id="KW-0297">G-protein coupled receptor</keyword>
<protein>
    <submittedName>
        <fullName evidence="11">Substance-K receptor-like</fullName>
    </submittedName>
</protein>
<evidence type="ECO:0000256" key="9">
    <source>
        <dbReference type="SAM" id="Phobius"/>
    </source>
</evidence>
<feature type="transmembrane region" description="Helical" evidence="9">
    <location>
        <begin position="6"/>
        <end position="27"/>
    </location>
</feature>
<keyword evidence="7" id="KW-0807">Transducer</keyword>
<dbReference type="Gene3D" id="1.20.1070.10">
    <property type="entry name" value="Rhodopsin 7-helix transmembrane proteins"/>
    <property type="match status" value="1"/>
</dbReference>
<keyword evidence="12" id="KW-1185">Reference proteome</keyword>
<comment type="caution">
    <text evidence="11">The sequence shown here is derived from an EMBL/GenBank/DDBJ whole genome shotgun (WGS) entry which is preliminary data.</text>
</comment>
<feature type="transmembrane region" description="Helical" evidence="9">
    <location>
        <begin position="84"/>
        <end position="104"/>
    </location>
</feature>
<dbReference type="EMBL" id="BMAT01002201">
    <property type="protein sequence ID" value="GFS01172.1"/>
    <property type="molecule type" value="Genomic_DNA"/>
</dbReference>
<name>A0AAV4HTI7_9GAST</name>
<reference evidence="11 12" key="1">
    <citation type="journal article" date="2021" name="Elife">
        <title>Chloroplast acquisition without the gene transfer in kleptoplastic sea slugs, Plakobranchus ocellatus.</title>
        <authorList>
            <person name="Maeda T."/>
            <person name="Takahashi S."/>
            <person name="Yoshida T."/>
            <person name="Shimamura S."/>
            <person name="Takaki Y."/>
            <person name="Nagai Y."/>
            <person name="Toyoda A."/>
            <person name="Suzuki Y."/>
            <person name="Arimoto A."/>
            <person name="Ishii H."/>
            <person name="Satoh N."/>
            <person name="Nishiyama T."/>
            <person name="Hasebe M."/>
            <person name="Maruyama T."/>
            <person name="Minagawa J."/>
            <person name="Obokata J."/>
            <person name="Shigenobu S."/>
        </authorList>
    </citation>
    <scope>NUCLEOTIDE SEQUENCE [LARGE SCALE GENOMIC DNA]</scope>
</reference>
<feature type="domain" description="G-protein coupled receptors family 1 profile" evidence="10">
    <location>
        <begin position="1"/>
        <end position="105"/>
    </location>
</feature>
<accession>A0AAV4HTI7</accession>
<dbReference type="Pfam" id="PF00001">
    <property type="entry name" value="7tm_1"/>
    <property type="match status" value="1"/>
</dbReference>
<evidence type="ECO:0000313" key="12">
    <source>
        <dbReference type="Proteomes" id="UP000762676"/>
    </source>
</evidence>
<sequence>MYFIPIIVMLFTYTMVAYRLLCRKLVGTHHADGKMSHQEMIKRKITKMLVVVLGVFIVFWTPQQVMLLYLAINQVESDSDSHIPTLRFVALYLAYFGSAINPYLYAGLNENFRRGFVDSFRCLLRANRIDPDIGATRSQHPARPASHTILSGAETRNHVPPSANGVTQNQFLTVQDRDCSSSVKATSQQLPGSVSTHPTGTTPSSTQDAPHGMRSPSADFAGPTSDPRTRHNVCRPGESAL</sequence>
<feature type="region of interest" description="Disordered" evidence="8">
    <location>
        <begin position="182"/>
        <end position="241"/>
    </location>
</feature>
<dbReference type="PROSITE" id="PS50262">
    <property type="entry name" value="G_PROTEIN_RECEP_F1_2"/>
    <property type="match status" value="1"/>
</dbReference>
<keyword evidence="2 9" id="KW-0812">Transmembrane</keyword>
<gene>
    <name evidence="11" type="ORF">ElyMa_001089600</name>
</gene>
<evidence type="ECO:0000259" key="10">
    <source>
        <dbReference type="PROSITE" id="PS50262"/>
    </source>
</evidence>
<feature type="compositionally biased region" description="Low complexity" evidence="8">
    <location>
        <begin position="191"/>
        <end position="206"/>
    </location>
</feature>
<evidence type="ECO:0000313" key="11">
    <source>
        <dbReference type="EMBL" id="GFS01172.1"/>
    </source>
</evidence>
<evidence type="ECO:0000256" key="1">
    <source>
        <dbReference type="ARBA" id="ARBA00004141"/>
    </source>
</evidence>
<dbReference type="InterPro" id="IPR000276">
    <property type="entry name" value="GPCR_Rhodpsn"/>
</dbReference>
<dbReference type="Proteomes" id="UP000762676">
    <property type="component" value="Unassembled WGS sequence"/>
</dbReference>
<evidence type="ECO:0000256" key="2">
    <source>
        <dbReference type="ARBA" id="ARBA00022692"/>
    </source>
</evidence>
<feature type="transmembrane region" description="Helical" evidence="9">
    <location>
        <begin position="48"/>
        <end position="72"/>
    </location>
</feature>
<evidence type="ECO:0000256" key="6">
    <source>
        <dbReference type="ARBA" id="ARBA00023170"/>
    </source>
</evidence>
<dbReference type="GO" id="GO:0005886">
    <property type="term" value="C:plasma membrane"/>
    <property type="evidence" value="ECO:0007669"/>
    <property type="project" value="TreeGrafter"/>
</dbReference>
<dbReference type="PRINTS" id="PR00237">
    <property type="entry name" value="GPCRRHODOPSN"/>
</dbReference>
<evidence type="ECO:0000256" key="5">
    <source>
        <dbReference type="ARBA" id="ARBA00023136"/>
    </source>
</evidence>
<dbReference type="GO" id="GO:0004930">
    <property type="term" value="F:G protein-coupled receptor activity"/>
    <property type="evidence" value="ECO:0007669"/>
    <property type="project" value="UniProtKB-KW"/>
</dbReference>
<organism evidence="11 12">
    <name type="scientific">Elysia marginata</name>
    <dbReference type="NCBI Taxonomy" id="1093978"/>
    <lineage>
        <taxon>Eukaryota</taxon>
        <taxon>Metazoa</taxon>
        <taxon>Spiralia</taxon>
        <taxon>Lophotrochozoa</taxon>
        <taxon>Mollusca</taxon>
        <taxon>Gastropoda</taxon>
        <taxon>Heterobranchia</taxon>
        <taxon>Euthyneura</taxon>
        <taxon>Panpulmonata</taxon>
        <taxon>Sacoglossa</taxon>
        <taxon>Placobranchoidea</taxon>
        <taxon>Plakobranchidae</taxon>
        <taxon>Elysia</taxon>
    </lineage>
</organism>
<evidence type="ECO:0000256" key="8">
    <source>
        <dbReference type="SAM" id="MobiDB-lite"/>
    </source>
</evidence>
<evidence type="ECO:0000256" key="7">
    <source>
        <dbReference type="ARBA" id="ARBA00023224"/>
    </source>
</evidence>
<keyword evidence="3 9" id="KW-1133">Transmembrane helix</keyword>
<evidence type="ECO:0000256" key="3">
    <source>
        <dbReference type="ARBA" id="ARBA00022989"/>
    </source>
</evidence>
<dbReference type="InterPro" id="IPR017452">
    <property type="entry name" value="GPCR_Rhodpsn_7TM"/>
</dbReference>